<dbReference type="RefSeq" id="XP_056068499.1">
    <property type="nucleotide sequence ID" value="XM_056216943.1"/>
</dbReference>
<sequence>MARTADRILNNLSKEWDELKAWPASVMRTDRSELWSRDVSSTIETASTVSPATVQLYSTGSAPDVEQY</sequence>
<proteinExistence type="predicted"/>
<accession>A0A9W8XF95</accession>
<evidence type="ECO:0000313" key="2">
    <source>
        <dbReference type="Proteomes" id="UP001140513"/>
    </source>
</evidence>
<reference evidence="1" key="1">
    <citation type="submission" date="2022-10" db="EMBL/GenBank/DDBJ databases">
        <title>Tapping the CABI collections for fungal endophytes: first genome assemblies for Collariella, Neodidymelliopsis, Ascochyta clinopodiicola, Didymella pomorum, Didymosphaeria variabile, Neocosmospora piperis and Neocucurbitaria cava.</title>
        <authorList>
            <person name="Hill R."/>
        </authorList>
    </citation>
    <scope>NUCLEOTIDE SEQUENCE</scope>
    <source>
        <strain evidence="1">IMI 356815</strain>
    </source>
</reference>
<name>A0A9W8XF95_9PLEO</name>
<dbReference type="EMBL" id="JAPEUX010000006">
    <property type="protein sequence ID" value="KAJ4349569.1"/>
    <property type="molecule type" value="Genomic_DNA"/>
</dbReference>
<dbReference type="GeneID" id="80911715"/>
<organism evidence="1 2">
    <name type="scientific">Didymosphaeria variabile</name>
    <dbReference type="NCBI Taxonomy" id="1932322"/>
    <lineage>
        <taxon>Eukaryota</taxon>
        <taxon>Fungi</taxon>
        <taxon>Dikarya</taxon>
        <taxon>Ascomycota</taxon>
        <taxon>Pezizomycotina</taxon>
        <taxon>Dothideomycetes</taxon>
        <taxon>Pleosporomycetidae</taxon>
        <taxon>Pleosporales</taxon>
        <taxon>Massarineae</taxon>
        <taxon>Didymosphaeriaceae</taxon>
        <taxon>Didymosphaeria</taxon>
    </lineage>
</organism>
<gene>
    <name evidence="1" type="ORF">N0V89_008185</name>
</gene>
<comment type="caution">
    <text evidence="1">The sequence shown here is derived from an EMBL/GenBank/DDBJ whole genome shotgun (WGS) entry which is preliminary data.</text>
</comment>
<keyword evidence="2" id="KW-1185">Reference proteome</keyword>
<protein>
    <submittedName>
        <fullName evidence="1">Uncharacterized protein</fullName>
    </submittedName>
</protein>
<dbReference type="Proteomes" id="UP001140513">
    <property type="component" value="Unassembled WGS sequence"/>
</dbReference>
<dbReference type="AlphaFoldDB" id="A0A9W8XF95"/>
<evidence type="ECO:0000313" key="1">
    <source>
        <dbReference type="EMBL" id="KAJ4349569.1"/>
    </source>
</evidence>